<keyword evidence="4 12" id="KW-0894">Sodium channel</keyword>
<keyword evidence="7" id="KW-0915">Sodium</keyword>
<feature type="transmembrane region" description="Helical" evidence="13">
    <location>
        <begin position="447"/>
        <end position="471"/>
    </location>
</feature>
<feature type="transmembrane region" description="Helical" evidence="13">
    <location>
        <begin position="55"/>
        <end position="73"/>
    </location>
</feature>
<sequence>MIGGNKFKSRVGKHILGNRLSCPTRSCEDSPSSIEVPLRKKDDEKSCKKKQILKLIWQVLKILLFVACSTFFLRQSMEFYNRFYEYPTTTSMEVINPEYYKMPAVTICFKSLIKRSKFCAENPDRCEKPRQIELFCKNHPEICKKNESEIKIPMNGYHTIPSPYLVCKTKEAMQKMLFDGIQNNSLPNGDPWQKWKTTYVYDYDQHHYARCYSDNLHILSKQKAYEMNLDDNAKRQQRYTFGQQTPLSIVGIHSFVIEMDKEDLFYLRIQNQAFISLHSPYVPVNPFILGKPMKLGHQYNIYIRMDEERLLPHPYPTNCTDYLSLWEKNNRTGPRSKEMCQEICVKMSLPSYCEIQQTMYRNPKEICNTMGCGNQRFLQEQDKEFLRNCMNDCKPNCLKQKYHFTIDDVIPEDSSDYTKNVIRVNIFLSDLDVIVISHNPLYGPWDLFSSIGGLMGCWLGISVWTLVGIITKTYTKFICWRRKIWLQINHRLKPDH</sequence>
<dbReference type="AlphaFoldDB" id="A0AAV1ZQ33"/>
<dbReference type="PANTHER" id="PTHR11690:SF248">
    <property type="entry name" value="PICKPOCKET 17, ISOFORM A"/>
    <property type="match status" value="1"/>
</dbReference>
<dbReference type="InterPro" id="IPR001873">
    <property type="entry name" value="ENaC"/>
</dbReference>
<organism evidence="14 15">
    <name type="scientific">Larinioides sclopetarius</name>
    <dbReference type="NCBI Taxonomy" id="280406"/>
    <lineage>
        <taxon>Eukaryota</taxon>
        <taxon>Metazoa</taxon>
        <taxon>Ecdysozoa</taxon>
        <taxon>Arthropoda</taxon>
        <taxon>Chelicerata</taxon>
        <taxon>Arachnida</taxon>
        <taxon>Araneae</taxon>
        <taxon>Araneomorphae</taxon>
        <taxon>Entelegynae</taxon>
        <taxon>Araneoidea</taxon>
        <taxon>Araneidae</taxon>
        <taxon>Larinioides</taxon>
    </lineage>
</organism>
<dbReference type="PANTHER" id="PTHR11690">
    <property type="entry name" value="AMILORIDE-SENSITIVE SODIUM CHANNEL-RELATED"/>
    <property type="match status" value="1"/>
</dbReference>
<evidence type="ECO:0000256" key="5">
    <source>
        <dbReference type="ARBA" id="ARBA00022692"/>
    </source>
</evidence>
<keyword evidence="11 12" id="KW-0407">Ion channel</keyword>
<evidence type="ECO:0000256" key="7">
    <source>
        <dbReference type="ARBA" id="ARBA00023053"/>
    </source>
</evidence>
<keyword evidence="5 12" id="KW-0812">Transmembrane</keyword>
<comment type="similarity">
    <text evidence="2 12">Belongs to the amiloride-sensitive sodium channel (TC 1.A.6) family.</text>
</comment>
<dbReference type="Pfam" id="PF00858">
    <property type="entry name" value="ASC"/>
    <property type="match status" value="1"/>
</dbReference>
<evidence type="ECO:0000256" key="2">
    <source>
        <dbReference type="ARBA" id="ARBA00007193"/>
    </source>
</evidence>
<dbReference type="Proteomes" id="UP001497382">
    <property type="component" value="Unassembled WGS sequence"/>
</dbReference>
<dbReference type="GO" id="GO:0005886">
    <property type="term" value="C:plasma membrane"/>
    <property type="evidence" value="ECO:0007669"/>
    <property type="project" value="TreeGrafter"/>
</dbReference>
<evidence type="ECO:0000256" key="11">
    <source>
        <dbReference type="ARBA" id="ARBA00023303"/>
    </source>
</evidence>
<accession>A0AAV1ZQ33</accession>
<gene>
    <name evidence="14" type="ORF">LARSCL_LOCUS7131</name>
</gene>
<evidence type="ECO:0000256" key="4">
    <source>
        <dbReference type="ARBA" id="ARBA00022461"/>
    </source>
</evidence>
<evidence type="ECO:0000313" key="15">
    <source>
        <dbReference type="Proteomes" id="UP001497382"/>
    </source>
</evidence>
<keyword evidence="6 13" id="KW-1133">Transmembrane helix</keyword>
<dbReference type="PRINTS" id="PR01078">
    <property type="entry name" value="AMINACHANNEL"/>
</dbReference>
<keyword evidence="10 12" id="KW-0739">Sodium transport</keyword>
<dbReference type="Gene3D" id="1.10.287.770">
    <property type="entry name" value="YojJ-like"/>
    <property type="match status" value="1"/>
</dbReference>
<proteinExistence type="inferred from homology"/>
<evidence type="ECO:0000256" key="13">
    <source>
        <dbReference type="SAM" id="Phobius"/>
    </source>
</evidence>
<evidence type="ECO:0000256" key="3">
    <source>
        <dbReference type="ARBA" id="ARBA00022448"/>
    </source>
</evidence>
<evidence type="ECO:0000256" key="6">
    <source>
        <dbReference type="ARBA" id="ARBA00022989"/>
    </source>
</evidence>
<keyword evidence="3 12" id="KW-0813">Transport</keyword>
<comment type="subcellular location">
    <subcellularLocation>
        <location evidence="1">Membrane</location>
        <topology evidence="1">Multi-pass membrane protein</topology>
    </subcellularLocation>
</comment>
<keyword evidence="15" id="KW-1185">Reference proteome</keyword>
<evidence type="ECO:0000256" key="1">
    <source>
        <dbReference type="ARBA" id="ARBA00004141"/>
    </source>
</evidence>
<reference evidence="14 15" key="1">
    <citation type="submission" date="2024-04" db="EMBL/GenBank/DDBJ databases">
        <authorList>
            <person name="Rising A."/>
            <person name="Reimegard J."/>
            <person name="Sonavane S."/>
            <person name="Akerstrom W."/>
            <person name="Nylinder S."/>
            <person name="Hedman E."/>
            <person name="Kallberg Y."/>
        </authorList>
    </citation>
    <scope>NUCLEOTIDE SEQUENCE [LARGE SCALE GENOMIC DNA]</scope>
</reference>
<evidence type="ECO:0000256" key="10">
    <source>
        <dbReference type="ARBA" id="ARBA00023201"/>
    </source>
</evidence>
<keyword evidence="8 12" id="KW-0406">Ion transport</keyword>
<name>A0AAV1ZQ33_9ARAC</name>
<protein>
    <submittedName>
        <fullName evidence="14">Uncharacterized protein</fullName>
    </submittedName>
</protein>
<keyword evidence="9 13" id="KW-0472">Membrane</keyword>
<comment type="caution">
    <text evidence="14">The sequence shown here is derived from an EMBL/GenBank/DDBJ whole genome shotgun (WGS) entry which is preliminary data.</text>
</comment>
<evidence type="ECO:0000256" key="12">
    <source>
        <dbReference type="RuleBase" id="RU000679"/>
    </source>
</evidence>
<evidence type="ECO:0000313" key="14">
    <source>
        <dbReference type="EMBL" id="CAL1273856.1"/>
    </source>
</evidence>
<dbReference type="GO" id="GO:0015280">
    <property type="term" value="F:ligand-gated sodium channel activity"/>
    <property type="evidence" value="ECO:0007669"/>
    <property type="project" value="TreeGrafter"/>
</dbReference>
<evidence type="ECO:0000256" key="8">
    <source>
        <dbReference type="ARBA" id="ARBA00023065"/>
    </source>
</evidence>
<dbReference type="EMBL" id="CAXIEN010000071">
    <property type="protein sequence ID" value="CAL1273856.1"/>
    <property type="molecule type" value="Genomic_DNA"/>
</dbReference>
<evidence type="ECO:0000256" key="9">
    <source>
        <dbReference type="ARBA" id="ARBA00023136"/>
    </source>
</evidence>